<dbReference type="AlphaFoldDB" id="A0ABD1CKC8"/>
<comment type="caution">
    <text evidence="2">The sequence shown here is derived from an EMBL/GenBank/DDBJ whole genome shotgun (WGS) entry which is preliminary data.</text>
</comment>
<protein>
    <submittedName>
        <fullName evidence="2">Uncharacterized protein</fullName>
    </submittedName>
</protein>
<sequence>MDHTTAKFLAGCAVLLLAAGPVWLGGGGHCSRFQLLVVFVGELRLQVTEQELLVVLPTLQAQCGGTIPVELGASLPVGGLRFRWERTHPVQLAEHDVTDETVQLGDSGLLASGPEPRIRNHVRRSARVAIDNDHHGSLAGKNWAHYYRSTTPTTWNLEPGIDPDPDCGLQPPGSVCAAQLRQTRTRTKTTTKRCGNCFLEFVVDPSSAQSPAGGGSMGLGGLIVE</sequence>
<gene>
    <name evidence="2" type="ORF">pipiens_004287</name>
</gene>
<evidence type="ECO:0000313" key="3">
    <source>
        <dbReference type="Proteomes" id="UP001562425"/>
    </source>
</evidence>
<dbReference type="Proteomes" id="UP001562425">
    <property type="component" value="Unassembled WGS sequence"/>
</dbReference>
<organism evidence="2 3">
    <name type="scientific">Culex pipiens pipiens</name>
    <name type="common">Northern house mosquito</name>
    <dbReference type="NCBI Taxonomy" id="38569"/>
    <lineage>
        <taxon>Eukaryota</taxon>
        <taxon>Metazoa</taxon>
        <taxon>Ecdysozoa</taxon>
        <taxon>Arthropoda</taxon>
        <taxon>Hexapoda</taxon>
        <taxon>Insecta</taxon>
        <taxon>Pterygota</taxon>
        <taxon>Neoptera</taxon>
        <taxon>Endopterygota</taxon>
        <taxon>Diptera</taxon>
        <taxon>Nematocera</taxon>
        <taxon>Culicoidea</taxon>
        <taxon>Culicidae</taxon>
        <taxon>Culicinae</taxon>
        <taxon>Culicini</taxon>
        <taxon>Culex</taxon>
        <taxon>Culex</taxon>
    </lineage>
</organism>
<evidence type="ECO:0000256" key="1">
    <source>
        <dbReference type="SAM" id="SignalP"/>
    </source>
</evidence>
<accession>A0ABD1CKC8</accession>
<feature type="chain" id="PRO_5044883479" evidence="1">
    <location>
        <begin position="25"/>
        <end position="225"/>
    </location>
</feature>
<keyword evidence="3" id="KW-1185">Reference proteome</keyword>
<feature type="signal peptide" evidence="1">
    <location>
        <begin position="1"/>
        <end position="24"/>
    </location>
</feature>
<keyword evidence="1" id="KW-0732">Signal</keyword>
<dbReference type="EMBL" id="JBEHCU010011371">
    <property type="protein sequence ID" value="KAL1376816.1"/>
    <property type="molecule type" value="Genomic_DNA"/>
</dbReference>
<proteinExistence type="predicted"/>
<evidence type="ECO:0000313" key="2">
    <source>
        <dbReference type="EMBL" id="KAL1376816.1"/>
    </source>
</evidence>
<name>A0ABD1CKC8_CULPP</name>
<reference evidence="2 3" key="1">
    <citation type="submission" date="2024-05" db="EMBL/GenBank/DDBJ databases">
        <title>Culex pipiens pipiens assembly and annotation.</title>
        <authorList>
            <person name="Alout H."/>
            <person name="Durand T."/>
        </authorList>
    </citation>
    <scope>NUCLEOTIDE SEQUENCE [LARGE SCALE GENOMIC DNA]</scope>
    <source>
        <strain evidence="2">HA-2024</strain>
        <tissue evidence="2">Whole body</tissue>
    </source>
</reference>